<protein>
    <recommendedName>
        <fullName evidence="1">G-patch domain-containing protein</fullName>
    </recommendedName>
</protein>
<dbReference type="GO" id="GO:0005730">
    <property type="term" value="C:nucleolus"/>
    <property type="evidence" value="ECO:0007669"/>
    <property type="project" value="TreeGrafter"/>
</dbReference>
<evidence type="ECO:0000313" key="2">
    <source>
        <dbReference type="EMBL" id="GAW80874.1"/>
    </source>
</evidence>
<evidence type="ECO:0000259" key="1">
    <source>
        <dbReference type="PROSITE" id="PS50174"/>
    </source>
</evidence>
<organism evidence="2 3">
    <name type="scientific">Plasmodium gonderi</name>
    <dbReference type="NCBI Taxonomy" id="77519"/>
    <lineage>
        <taxon>Eukaryota</taxon>
        <taxon>Sar</taxon>
        <taxon>Alveolata</taxon>
        <taxon>Apicomplexa</taxon>
        <taxon>Aconoidasida</taxon>
        <taxon>Haemosporida</taxon>
        <taxon>Plasmodiidae</taxon>
        <taxon>Plasmodium</taxon>
        <taxon>Plasmodium (Plasmodium)</taxon>
    </lineage>
</organism>
<dbReference type="Pfam" id="PF01585">
    <property type="entry name" value="G-patch"/>
    <property type="match status" value="1"/>
</dbReference>
<name>A0A1Y1JLF0_PLAGO</name>
<sequence length="233" mass="26743">MSKKYYEKLLCDIQNQSKPVESKYGSYIMQKFGWVKGKGLGKQENGNLNIMKIKKYGEHGLGYEEHQEEEDKKGMWWENMYNNCAKKISQGKSNMALMNEPKEEKKKSENVKYSIFVKKSKSITLNLGNDNCAPSKLEDNASPSVNNFEKMNIKIDEKKANGLSTNMHNISEVHVQVKSSIVEGGYVKRKNGTGNLLINKVANKSKKKKKWKRNMWRDRVVHAKEAVSSEGRK</sequence>
<proteinExistence type="predicted"/>
<keyword evidence="3" id="KW-1185">Reference proteome</keyword>
<comment type="caution">
    <text evidence="2">The sequence shown here is derived from an EMBL/GenBank/DDBJ whole genome shotgun (WGS) entry which is preliminary data.</text>
</comment>
<dbReference type="Proteomes" id="UP000195521">
    <property type="component" value="Unassembled WGS sequence"/>
</dbReference>
<reference evidence="3" key="1">
    <citation type="submission" date="2017-04" db="EMBL/GenBank/DDBJ databases">
        <title>Plasmodium gonderi genome.</title>
        <authorList>
            <person name="Arisue N."/>
            <person name="Honma H."/>
            <person name="Kawai S."/>
            <person name="Tougan T."/>
            <person name="Tanabe K."/>
            <person name="Horii T."/>
        </authorList>
    </citation>
    <scope>NUCLEOTIDE SEQUENCE [LARGE SCALE GENOMIC DNA]</scope>
    <source>
        <strain evidence="3">ATCC 30045</strain>
    </source>
</reference>
<dbReference type="PROSITE" id="PS50174">
    <property type="entry name" value="G_PATCH"/>
    <property type="match status" value="1"/>
</dbReference>
<dbReference type="InterPro" id="IPR050656">
    <property type="entry name" value="PINX1"/>
</dbReference>
<dbReference type="OMA" id="IMKIRKY"/>
<dbReference type="PANTHER" id="PTHR23149">
    <property type="entry name" value="G PATCH DOMAIN CONTAINING PROTEIN"/>
    <property type="match status" value="1"/>
</dbReference>
<feature type="domain" description="G-patch" evidence="1">
    <location>
        <begin position="21"/>
        <end position="68"/>
    </location>
</feature>
<dbReference type="EMBL" id="BDQF01000010">
    <property type="protein sequence ID" value="GAW80874.1"/>
    <property type="molecule type" value="Genomic_DNA"/>
</dbReference>
<dbReference type="PANTHER" id="PTHR23149:SF9">
    <property type="entry name" value="G PATCH DOMAIN-CONTAINING PROTEIN 4"/>
    <property type="match status" value="1"/>
</dbReference>
<dbReference type="GO" id="GO:0003676">
    <property type="term" value="F:nucleic acid binding"/>
    <property type="evidence" value="ECO:0007669"/>
    <property type="project" value="InterPro"/>
</dbReference>
<accession>A0A1Y1JLF0</accession>
<dbReference type="OrthoDB" id="10019757at2759"/>
<dbReference type="GeneID" id="39747592"/>
<gene>
    <name evidence="2" type="ORF">PGO_090730</name>
</gene>
<dbReference type="SMART" id="SM00443">
    <property type="entry name" value="G_patch"/>
    <property type="match status" value="1"/>
</dbReference>
<evidence type="ECO:0000313" key="3">
    <source>
        <dbReference type="Proteomes" id="UP000195521"/>
    </source>
</evidence>
<dbReference type="InterPro" id="IPR000467">
    <property type="entry name" value="G_patch_dom"/>
</dbReference>
<dbReference type="RefSeq" id="XP_028543463.1">
    <property type="nucleotide sequence ID" value="XM_028687662.1"/>
</dbReference>
<dbReference type="AlphaFoldDB" id="A0A1Y1JLF0"/>